<proteinExistence type="predicted"/>
<evidence type="ECO:0000313" key="3">
    <source>
        <dbReference type="Proteomes" id="UP001341840"/>
    </source>
</evidence>
<comment type="caution">
    <text evidence="2">The sequence shown here is derived from an EMBL/GenBank/DDBJ whole genome shotgun (WGS) entry which is preliminary data.</text>
</comment>
<dbReference type="EMBL" id="JASCZI010244701">
    <property type="protein sequence ID" value="MED6214316.1"/>
    <property type="molecule type" value="Genomic_DNA"/>
</dbReference>
<organism evidence="2 3">
    <name type="scientific">Stylosanthes scabra</name>
    <dbReference type="NCBI Taxonomy" id="79078"/>
    <lineage>
        <taxon>Eukaryota</taxon>
        <taxon>Viridiplantae</taxon>
        <taxon>Streptophyta</taxon>
        <taxon>Embryophyta</taxon>
        <taxon>Tracheophyta</taxon>
        <taxon>Spermatophyta</taxon>
        <taxon>Magnoliopsida</taxon>
        <taxon>eudicotyledons</taxon>
        <taxon>Gunneridae</taxon>
        <taxon>Pentapetalae</taxon>
        <taxon>rosids</taxon>
        <taxon>fabids</taxon>
        <taxon>Fabales</taxon>
        <taxon>Fabaceae</taxon>
        <taxon>Papilionoideae</taxon>
        <taxon>50 kb inversion clade</taxon>
        <taxon>dalbergioids sensu lato</taxon>
        <taxon>Dalbergieae</taxon>
        <taxon>Pterocarpus clade</taxon>
        <taxon>Stylosanthes</taxon>
    </lineage>
</organism>
<protein>
    <submittedName>
        <fullName evidence="2">Uncharacterized protein</fullName>
    </submittedName>
</protein>
<sequence>MRTEMGSKIPSRQARRPKRGSPPPTLKSLNNLKKVEKRSKKRVRKVEEDENRIKRAHPS</sequence>
<feature type="compositionally biased region" description="Basic residues" evidence="1">
    <location>
        <begin position="35"/>
        <end position="44"/>
    </location>
</feature>
<reference evidence="2 3" key="1">
    <citation type="journal article" date="2023" name="Plants (Basel)">
        <title>Bridging the Gap: Combining Genomics and Transcriptomics Approaches to Understand Stylosanthes scabra, an Orphan Legume from the Brazilian Caatinga.</title>
        <authorList>
            <person name="Ferreira-Neto J.R.C."/>
            <person name="da Silva M.D."/>
            <person name="Binneck E."/>
            <person name="de Melo N.F."/>
            <person name="da Silva R.H."/>
            <person name="de Melo A.L.T.M."/>
            <person name="Pandolfi V."/>
            <person name="Bustamante F.O."/>
            <person name="Brasileiro-Vidal A.C."/>
            <person name="Benko-Iseppon A.M."/>
        </authorList>
    </citation>
    <scope>NUCLEOTIDE SEQUENCE [LARGE SCALE GENOMIC DNA]</scope>
    <source>
        <tissue evidence="2">Leaves</tissue>
    </source>
</reference>
<evidence type="ECO:0000256" key="1">
    <source>
        <dbReference type="SAM" id="MobiDB-lite"/>
    </source>
</evidence>
<feature type="region of interest" description="Disordered" evidence="1">
    <location>
        <begin position="1"/>
        <end position="59"/>
    </location>
</feature>
<evidence type="ECO:0000313" key="2">
    <source>
        <dbReference type="EMBL" id="MED6214316.1"/>
    </source>
</evidence>
<gene>
    <name evidence="2" type="ORF">PIB30_101877</name>
</gene>
<name>A0ABU6YXV7_9FABA</name>
<dbReference type="Proteomes" id="UP001341840">
    <property type="component" value="Unassembled WGS sequence"/>
</dbReference>
<accession>A0ABU6YXV7</accession>
<keyword evidence="3" id="KW-1185">Reference proteome</keyword>